<keyword evidence="2" id="KW-1185">Reference proteome</keyword>
<organism evidence="1 2">
    <name type="scientific">Eimeria acervulina</name>
    <name type="common">Coccidian parasite</name>
    <dbReference type="NCBI Taxonomy" id="5801"/>
    <lineage>
        <taxon>Eukaryota</taxon>
        <taxon>Sar</taxon>
        <taxon>Alveolata</taxon>
        <taxon>Apicomplexa</taxon>
        <taxon>Conoidasida</taxon>
        <taxon>Coccidia</taxon>
        <taxon>Eucoccidiorida</taxon>
        <taxon>Eimeriorina</taxon>
        <taxon>Eimeriidae</taxon>
        <taxon>Eimeria</taxon>
    </lineage>
</organism>
<dbReference type="RefSeq" id="XP_013251933.1">
    <property type="nucleotide sequence ID" value="XM_013396479.1"/>
</dbReference>
<evidence type="ECO:0000313" key="1">
    <source>
        <dbReference type="EMBL" id="CDI77751.1"/>
    </source>
</evidence>
<dbReference type="Proteomes" id="UP000018050">
    <property type="component" value="Unassembled WGS sequence"/>
</dbReference>
<dbReference type="GO" id="GO:0015421">
    <property type="term" value="F:ABC-type oligopeptide transporter activity"/>
    <property type="evidence" value="ECO:0007669"/>
    <property type="project" value="TreeGrafter"/>
</dbReference>
<protein>
    <submittedName>
        <fullName evidence="1">Multidrug/pheromone exporter, MDR family, ABC transporter family, related</fullName>
    </submittedName>
</protein>
<dbReference type="EMBL" id="HG670738">
    <property type="protein sequence ID" value="CDI77751.1"/>
    <property type="molecule type" value="Genomic_DNA"/>
</dbReference>
<dbReference type="Gene3D" id="3.40.50.300">
    <property type="entry name" value="P-loop containing nucleotide triphosphate hydrolases"/>
    <property type="match status" value="1"/>
</dbReference>
<accession>U6GBU8</accession>
<dbReference type="OrthoDB" id="6500128at2759"/>
<reference evidence="1" key="1">
    <citation type="submission" date="2013-10" db="EMBL/GenBank/DDBJ databases">
        <title>Genomic analysis of the causative agents of coccidiosis in chickens.</title>
        <authorList>
            <person name="Reid A.J."/>
            <person name="Blake D."/>
            <person name="Billington K."/>
            <person name="Browne H."/>
            <person name="Dunn M."/>
            <person name="Hung S."/>
            <person name="Kawahara F."/>
            <person name="Miranda-Saavedra D."/>
            <person name="Mourier T."/>
            <person name="Nagra H."/>
            <person name="Otto T.D."/>
            <person name="Rawlings N."/>
            <person name="Sanchez A."/>
            <person name="Sanders M."/>
            <person name="Subramaniam C."/>
            <person name="Tay Y."/>
            <person name="Dear P."/>
            <person name="Doerig C."/>
            <person name="Gruber A."/>
            <person name="Parkinson J."/>
            <person name="Shirley M."/>
            <person name="Wan K.L."/>
            <person name="Berriman M."/>
            <person name="Tomley F."/>
            <person name="Pain A."/>
        </authorList>
    </citation>
    <scope>NUCLEOTIDE SEQUENCE [LARGE SCALE GENOMIC DNA]</scope>
    <source>
        <strain evidence="1">Houghton</strain>
    </source>
</reference>
<dbReference type="VEuPathDB" id="ToxoDB:EAH_00026880"/>
<reference evidence="1" key="2">
    <citation type="submission" date="2013-10" db="EMBL/GenBank/DDBJ databases">
        <authorList>
            <person name="Aslett M."/>
        </authorList>
    </citation>
    <scope>NUCLEOTIDE SEQUENCE [LARGE SCALE GENOMIC DNA]</scope>
    <source>
        <strain evidence="1">Houghton</strain>
    </source>
</reference>
<dbReference type="InterPro" id="IPR027417">
    <property type="entry name" value="P-loop_NTPase"/>
</dbReference>
<dbReference type="PANTHER" id="PTHR43394:SF1">
    <property type="entry name" value="ATP-BINDING CASSETTE SUB-FAMILY B MEMBER 10, MITOCHONDRIAL"/>
    <property type="match status" value="1"/>
</dbReference>
<feature type="non-terminal residue" evidence="1">
    <location>
        <position position="1"/>
    </location>
</feature>
<dbReference type="SUPFAM" id="SSF52540">
    <property type="entry name" value="P-loop containing nucleoside triphosphate hydrolases"/>
    <property type="match status" value="1"/>
</dbReference>
<gene>
    <name evidence="1" type="ORF">EAH_00026880</name>
</gene>
<sequence>ALIRKPRLLILDEATSALDVESERVVQQTIDELLAAEKRSTIIIAHRLSTVRNADKIVVLTNEDRKGSRVAEVGTHDELMQIKGGLYRTLVGLASMQAK</sequence>
<dbReference type="InterPro" id="IPR039421">
    <property type="entry name" value="Type_1_exporter"/>
</dbReference>
<proteinExistence type="predicted"/>
<name>U6GBU8_EIMAC</name>
<dbReference type="OMA" id="AHEASHN"/>
<evidence type="ECO:0000313" key="2">
    <source>
        <dbReference type="Proteomes" id="UP000018050"/>
    </source>
</evidence>
<dbReference type="PANTHER" id="PTHR43394">
    <property type="entry name" value="ATP-DEPENDENT PERMEASE MDL1, MITOCHONDRIAL"/>
    <property type="match status" value="1"/>
</dbReference>
<dbReference type="GeneID" id="25270758"/>
<dbReference type="AlphaFoldDB" id="U6GBU8"/>